<dbReference type="InterPro" id="IPR058502">
    <property type="entry name" value="PLL-like_beta-prop"/>
</dbReference>
<feature type="non-terminal residue" evidence="2">
    <location>
        <position position="1"/>
    </location>
</feature>
<dbReference type="AlphaFoldDB" id="A0AAN6MD17"/>
<proteinExistence type="predicted"/>
<keyword evidence="3" id="KW-1185">Reference proteome</keyword>
<protein>
    <recommendedName>
        <fullName evidence="1">PLL-like beta propeller domain-containing protein</fullName>
    </recommendedName>
</protein>
<dbReference type="Pfam" id="PF26607">
    <property type="entry name" value="DUF8189"/>
    <property type="match status" value="1"/>
</dbReference>
<name>A0AAN6MD17_9PEZI</name>
<dbReference type="EMBL" id="MU855901">
    <property type="protein sequence ID" value="KAK3898651.1"/>
    <property type="molecule type" value="Genomic_DNA"/>
</dbReference>
<evidence type="ECO:0000259" key="1">
    <source>
        <dbReference type="Pfam" id="PF26607"/>
    </source>
</evidence>
<feature type="domain" description="PLL-like beta propeller" evidence="1">
    <location>
        <begin position="6"/>
        <end position="94"/>
    </location>
</feature>
<accession>A0AAN6MD17</accession>
<sequence>IHRAWDGTRWLDWESLGGRLQSHPVAVSDQPNRVDVYALGSNDAVWHRGFDGNQWNSWESLGGTSHVQPAVAASGPGLIDVFITDFNGALSHNW</sequence>
<organism evidence="2 3">
    <name type="scientific">Staphylotrichum tortipilum</name>
    <dbReference type="NCBI Taxonomy" id="2831512"/>
    <lineage>
        <taxon>Eukaryota</taxon>
        <taxon>Fungi</taxon>
        <taxon>Dikarya</taxon>
        <taxon>Ascomycota</taxon>
        <taxon>Pezizomycotina</taxon>
        <taxon>Sordariomycetes</taxon>
        <taxon>Sordariomycetidae</taxon>
        <taxon>Sordariales</taxon>
        <taxon>Chaetomiaceae</taxon>
        <taxon>Staphylotrichum</taxon>
    </lineage>
</organism>
<dbReference type="SUPFAM" id="SSF89372">
    <property type="entry name" value="Fucose-specific lectin"/>
    <property type="match status" value="1"/>
</dbReference>
<reference evidence="2" key="2">
    <citation type="submission" date="2023-05" db="EMBL/GenBank/DDBJ databases">
        <authorList>
            <consortium name="Lawrence Berkeley National Laboratory"/>
            <person name="Steindorff A."/>
            <person name="Hensen N."/>
            <person name="Bonometti L."/>
            <person name="Westerberg I."/>
            <person name="Brannstrom I.O."/>
            <person name="Guillou S."/>
            <person name="Cros-Aarteil S."/>
            <person name="Calhoun S."/>
            <person name="Haridas S."/>
            <person name="Kuo A."/>
            <person name="Mondo S."/>
            <person name="Pangilinan J."/>
            <person name="Riley R."/>
            <person name="Labutti K."/>
            <person name="Andreopoulos B."/>
            <person name="Lipzen A."/>
            <person name="Chen C."/>
            <person name="Yanf M."/>
            <person name="Daum C."/>
            <person name="Ng V."/>
            <person name="Clum A."/>
            <person name="Ohm R."/>
            <person name="Martin F."/>
            <person name="Silar P."/>
            <person name="Natvig D."/>
            <person name="Lalanne C."/>
            <person name="Gautier V."/>
            <person name="Ament-Velasquez S.L."/>
            <person name="Kruys A."/>
            <person name="Hutchinson M.I."/>
            <person name="Powell A.J."/>
            <person name="Barry K."/>
            <person name="Miller A.N."/>
            <person name="Grigoriev I.V."/>
            <person name="Debuchy R."/>
            <person name="Gladieux P."/>
            <person name="Thoren M.H."/>
            <person name="Johannesson H."/>
        </authorList>
    </citation>
    <scope>NUCLEOTIDE SEQUENCE</scope>
    <source>
        <strain evidence="2">CBS 103.79</strain>
    </source>
</reference>
<gene>
    <name evidence="2" type="ORF">C8A05DRAFT_18796</name>
</gene>
<dbReference type="Proteomes" id="UP001303889">
    <property type="component" value="Unassembled WGS sequence"/>
</dbReference>
<comment type="caution">
    <text evidence="2">The sequence shown here is derived from an EMBL/GenBank/DDBJ whole genome shotgun (WGS) entry which is preliminary data.</text>
</comment>
<dbReference type="Gene3D" id="2.120.10.70">
    <property type="entry name" value="Fucose-specific lectin"/>
    <property type="match status" value="1"/>
</dbReference>
<evidence type="ECO:0000313" key="3">
    <source>
        <dbReference type="Proteomes" id="UP001303889"/>
    </source>
</evidence>
<evidence type="ECO:0000313" key="2">
    <source>
        <dbReference type="EMBL" id="KAK3898651.1"/>
    </source>
</evidence>
<reference evidence="2" key="1">
    <citation type="journal article" date="2023" name="Mol. Phylogenet. Evol.">
        <title>Genome-scale phylogeny and comparative genomics of the fungal order Sordariales.</title>
        <authorList>
            <person name="Hensen N."/>
            <person name="Bonometti L."/>
            <person name="Westerberg I."/>
            <person name="Brannstrom I.O."/>
            <person name="Guillou S."/>
            <person name="Cros-Aarteil S."/>
            <person name="Calhoun S."/>
            <person name="Haridas S."/>
            <person name="Kuo A."/>
            <person name="Mondo S."/>
            <person name="Pangilinan J."/>
            <person name="Riley R."/>
            <person name="LaButti K."/>
            <person name="Andreopoulos B."/>
            <person name="Lipzen A."/>
            <person name="Chen C."/>
            <person name="Yan M."/>
            <person name="Daum C."/>
            <person name="Ng V."/>
            <person name="Clum A."/>
            <person name="Steindorff A."/>
            <person name="Ohm R.A."/>
            <person name="Martin F."/>
            <person name="Silar P."/>
            <person name="Natvig D.O."/>
            <person name="Lalanne C."/>
            <person name="Gautier V."/>
            <person name="Ament-Velasquez S.L."/>
            <person name="Kruys A."/>
            <person name="Hutchinson M.I."/>
            <person name="Powell A.J."/>
            <person name="Barry K."/>
            <person name="Miller A.N."/>
            <person name="Grigoriev I.V."/>
            <person name="Debuchy R."/>
            <person name="Gladieux P."/>
            <person name="Hiltunen Thoren M."/>
            <person name="Johannesson H."/>
        </authorList>
    </citation>
    <scope>NUCLEOTIDE SEQUENCE</scope>
    <source>
        <strain evidence="2">CBS 103.79</strain>
    </source>
</reference>